<accession>A0ABW5WEM9</accession>
<gene>
    <name evidence="3" type="primary">ehuB</name>
    <name evidence="3" type="ORF">ACFS2C_23750</name>
</gene>
<dbReference type="PANTHER" id="PTHR35936:SF17">
    <property type="entry name" value="ARGININE-BINDING EXTRACELLULAR PROTEIN ARTP"/>
    <property type="match status" value="1"/>
</dbReference>
<feature type="domain" description="Solute-binding protein family 3/N-terminal" evidence="2">
    <location>
        <begin position="50"/>
        <end position="282"/>
    </location>
</feature>
<name>A0ABW5WEM9_9PSEU</name>
<dbReference type="RefSeq" id="WP_377394462.1">
    <property type="nucleotide sequence ID" value="NZ_JBHSAN010000052.1"/>
</dbReference>
<dbReference type="NCBIfam" id="TIGR02995">
    <property type="entry name" value="ectoine_ehuB"/>
    <property type="match status" value="1"/>
</dbReference>
<dbReference type="InterPro" id="IPR001638">
    <property type="entry name" value="Solute-binding_3/MltF_N"/>
</dbReference>
<dbReference type="Proteomes" id="UP001597478">
    <property type="component" value="Unassembled WGS sequence"/>
</dbReference>
<proteinExistence type="predicted"/>
<protein>
    <submittedName>
        <fullName evidence="3">Ectoine/hydroxyectoine ABC transporter substrate-binding protein EhuB</fullName>
    </submittedName>
</protein>
<dbReference type="SMART" id="SM00062">
    <property type="entry name" value="PBPb"/>
    <property type="match status" value="1"/>
</dbReference>
<evidence type="ECO:0000256" key="1">
    <source>
        <dbReference type="ARBA" id="ARBA00022729"/>
    </source>
</evidence>
<dbReference type="SUPFAM" id="SSF53850">
    <property type="entry name" value="Periplasmic binding protein-like II"/>
    <property type="match status" value="1"/>
</dbReference>
<evidence type="ECO:0000313" key="4">
    <source>
        <dbReference type="Proteomes" id="UP001597478"/>
    </source>
</evidence>
<dbReference type="EMBL" id="JBHUOF010000048">
    <property type="protein sequence ID" value="MFD2802407.1"/>
    <property type="molecule type" value="Genomic_DNA"/>
</dbReference>
<keyword evidence="4" id="KW-1185">Reference proteome</keyword>
<dbReference type="CDD" id="cd01002">
    <property type="entry name" value="PBP2_Ehub_like"/>
    <property type="match status" value="1"/>
</dbReference>
<sequence>MAHSEWTRREFFRRSAAVGAVALGGPAVLAACQTTDQGGDTLQTAREQGTIRIGIANEQPYGFADSSGRVTGEAPEVAKAVFRNMGINDVQNSVVTFDQLIPALNARRYDVVSAGMFITPERCNAALFSTPDYTALAALLVPRGNPQQVRNFSDIANKNLKVAVLSAAVEKGYAESAGVPEGNITTLDTQDSMLRSVIDGRVYCAALTDISLKWLVKQNPGAPVEVTQSFQPTQDGQPVISAGGFVFRQGDESLRDAFNDQLRRLHNSGEWLRIAQPFGFSQANVPKPNVTTEQLCSG</sequence>
<evidence type="ECO:0000259" key="2">
    <source>
        <dbReference type="SMART" id="SM00062"/>
    </source>
</evidence>
<reference evidence="4" key="1">
    <citation type="journal article" date="2019" name="Int. J. Syst. Evol. Microbiol.">
        <title>The Global Catalogue of Microorganisms (GCM) 10K type strain sequencing project: providing services to taxonomists for standard genome sequencing and annotation.</title>
        <authorList>
            <consortium name="The Broad Institute Genomics Platform"/>
            <consortium name="The Broad Institute Genome Sequencing Center for Infectious Disease"/>
            <person name="Wu L."/>
            <person name="Ma J."/>
        </authorList>
    </citation>
    <scope>NUCLEOTIDE SEQUENCE [LARGE SCALE GENOMIC DNA]</scope>
    <source>
        <strain evidence="4">IBRC-M 10906</strain>
    </source>
</reference>
<dbReference type="Gene3D" id="3.40.190.10">
    <property type="entry name" value="Periplasmic binding protein-like II"/>
    <property type="match status" value="2"/>
</dbReference>
<dbReference type="PROSITE" id="PS51318">
    <property type="entry name" value="TAT"/>
    <property type="match status" value="1"/>
</dbReference>
<dbReference type="PANTHER" id="PTHR35936">
    <property type="entry name" value="MEMBRANE-BOUND LYTIC MUREIN TRANSGLYCOSYLASE F"/>
    <property type="match status" value="1"/>
</dbReference>
<dbReference type="Pfam" id="PF00497">
    <property type="entry name" value="SBP_bac_3"/>
    <property type="match status" value="1"/>
</dbReference>
<dbReference type="InterPro" id="IPR014337">
    <property type="entry name" value="Ectoine_EhuB"/>
</dbReference>
<organism evidence="3 4">
    <name type="scientific">Prauserella oleivorans</name>
    <dbReference type="NCBI Taxonomy" id="1478153"/>
    <lineage>
        <taxon>Bacteria</taxon>
        <taxon>Bacillati</taxon>
        <taxon>Actinomycetota</taxon>
        <taxon>Actinomycetes</taxon>
        <taxon>Pseudonocardiales</taxon>
        <taxon>Pseudonocardiaceae</taxon>
        <taxon>Prauserella</taxon>
    </lineage>
</organism>
<dbReference type="InterPro" id="IPR006311">
    <property type="entry name" value="TAT_signal"/>
</dbReference>
<keyword evidence="1" id="KW-0732">Signal</keyword>
<comment type="caution">
    <text evidence="3">The sequence shown here is derived from an EMBL/GenBank/DDBJ whole genome shotgun (WGS) entry which is preliminary data.</text>
</comment>
<evidence type="ECO:0000313" key="3">
    <source>
        <dbReference type="EMBL" id="MFD2802407.1"/>
    </source>
</evidence>